<dbReference type="Proteomes" id="UP001500742">
    <property type="component" value="Unassembled WGS sequence"/>
</dbReference>
<dbReference type="PROSITE" id="PS51257">
    <property type="entry name" value="PROKAR_LIPOPROTEIN"/>
    <property type="match status" value="1"/>
</dbReference>
<sequence>MIKKDLMKNLYLLTLLILLSATSCKKENIAKSDQYDTSYKAWVSYKTNIHNSYKYTISSGSWTGYGRATTTGINNGKIISRDYVSFKSHNDGSGIVDTLKNWHENISNLNTHGQEAGELMTIDDIYTQARTVWLKADTKTNDIYFETDKNGLLSSCGFVPKGCQDDCFNGITITSISTL</sequence>
<evidence type="ECO:0000313" key="3">
    <source>
        <dbReference type="Proteomes" id="UP001500742"/>
    </source>
</evidence>
<proteinExistence type="predicted"/>
<gene>
    <name evidence="2" type="ORF">GCM10022210_55040</name>
</gene>
<reference evidence="3" key="1">
    <citation type="journal article" date="2019" name="Int. J. Syst. Evol. Microbiol.">
        <title>The Global Catalogue of Microorganisms (GCM) 10K type strain sequencing project: providing services to taxonomists for standard genome sequencing and annotation.</title>
        <authorList>
            <consortium name="The Broad Institute Genomics Platform"/>
            <consortium name="The Broad Institute Genome Sequencing Center for Infectious Disease"/>
            <person name="Wu L."/>
            <person name="Ma J."/>
        </authorList>
    </citation>
    <scope>NUCLEOTIDE SEQUENCE [LARGE SCALE GENOMIC DNA]</scope>
    <source>
        <strain evidence="3">JCM 16601</strain>
    </source>
</reference>
<feature type="signal peptide" evidence="1">
    <location>
        <begin position="1"/>
        <end position="25"/>
    </location>
</feature>
<dbReference type="EMBL" id="BAAAZC010000053">
    <property type="protein sequence ID" value="GAA3993928.1"/>
    <property type="molecule type" value="Genomic_DNA"/>
</dbReference>
<organism evidence="2 3">
    <name type="scientific">Mucilaginibacter dorajii</name>
    <dbReference type="NCBI Taxonomy" id="692994"/>
    <lineage>
        <taxon>Bacteria</taxon>
        <taxon>Pseudomonadati</taxon>
        <taxon>Bacteroidota</taxon>
        <taxon>Sphingobacteriia</taxon>
        <taxon>Sphingobacteriales</taxon>
        <taxon>Sphingobacteriaceae</taxon>
        <taxon>Mucilaginibacter</taxon>
    </lineage>
</organism>
<evidence type="ECO:0000313" key="2">
    <source>
        <dbReference type="EMBL" id="GAA3993928.1"/>
    </source>
</evidence>
<name>A0ABP7R859_9SPHI</name>
<accession>A0ABP7R859</accession>
<keyword evidence="3" id="KW-1185">Reference proteome</keyword>
<keyword evidence="1" id="KW-0732">Signal</keyword>
<protein>
    <submittedName>
        <fullName evidence="2">Uncharacterized protein</fullName>
    </submittedName>
</protein>
<evidence type="ECO:0000256" key="1">
    <source>
        <dbReference type="SAM" id="SignalP"/>
    </source>
</evidence>
<comment type="caution">
    <text evidence="2">The sequence shown here is derived from an EMBL/GenBank/DDBJ whole genome shotgun (WGS) entry which is preliminary data.</text>
</comment>
<feature type="chain" id="PRO_5046806730" evidence="1">
    <location>
        <begin position="26"/>
        <end position="179"/>
    </location>
</feature>